<feature type="compositionally biased region" description="Low complexity" evidence="1">
    <location>
        <begin position="64"/>
        <end position="78"/>
    </location>
</feature>
<comment type="caution">
    <text evidence="2">The sequence shown here is derived from an EMBL/GenBank/DDBJ whole genome shotgun (WGS) entry which is preliminary data.</text>
</comment>
<evidence type="ECO:0000313" key="2">
    <source>
        <dbReference type="EMBL" id="KAJ4951271.1"/>
    </source>
</evidence>
<reference evidence="2" key="1">
    <citation type="journal article" date="2023" name="Plant J.">
        <title>The genome of the king protea, Protea cynaroides.</title>
        <authorList>
            <person name="Chang J."/>
            <person name="Duong T.A."/>
            <person name="Schoeman C."/>
            <person name="Ma X."/>
            <person name="Roodt D."/>
            <person name="Barker N."/>
            <person name="Li Z."/>
            <person name="Van de Peer Y."/>
            <person name="Mizrachi E."/>
        </authorList>
    </citation>
    <scope>NUCLEOTIDE SEQUENCE</scope>
    <source>
        <tissue evidence="2">Young leaves</tissue>
    </source>
</reference>
<keyword evidence="3" id="KW-1185">Reference proteome</keyword>
<feature type="region of interest" description="Disordered" evidence="1">
    <location>
        <begin position="61"/>
        <end position="85"/>
    </location>
</feature>
<organism evidence="2 3">
    <name type="scientific">Protea cynaroides</name>
    <dbReference type="NCBI Taxonomy" id="273540"/>
    <lineage>
        <taxon>Eukaryota</taxon>
        <taxon>Viridiplantae</taxon>
        <taxon>Streptophyta</taxon>
        <taxon>Embryophyta</taxon>
        <taxon>Tracheophyta</taxon>
        <taxon>Spermatophyta</taxon>
        <taxon>Magnoliopsida</taxon>
        <taxon>Proteales</taxon>
        <taxon>Proteaceae</taxon>
        <taxon>Protea</taxon>
    </lineage>
</organism>
<accession>A0A9Q0JTL4</accession>
<proteinExistence type="predicted"/>
<feature type="region of interest" description="Disordered" evidence="1">
    <location>
        <begin position="17"/>
        <end position="42"/>
    </location>
</feature>
<dbReference type="AlphaFoldDB" id="A0A9Q0JTL4"/>
<evidence type="ECO:0000256" key="1">
    <source>
        <dbReference type="SAM" id="MobiDB-lite"/>
    </source>
</evidence>
<name>A0A9Q0JTL4_9MAGN</name>
<gene>
    <name evidence="2" type="ORF">NE237_028103</name>
</gene>
<dbReference type="Proteomes" id="UP001141806">
    <property type="component" value="Unassembled WGS sequence"/>
</dbReference>
<dbReference type="EMBL" id="JAMYWD010000012">
    <property type="protein sequence ID" value="KAJ4951271.1"/>
    <property type="molecule type" value="Genomic_DNA"/>
</dbReference>
<protein>
    <submittedName>
        <fullName evidence="2">Uncharacterized protein</fullName>
    </submittedName>
</protein>
<feature type="compositionally biased region" description="Low complexity" evidence="1">
    <location>
        <begin position="17"/>
        <end position="28"/>
    </location>
</feature>
<evidence type="ECO:0000313" key="3">
    <source>
        <dbReference type="Proteomes" id="UP001141806"/>
    </source>
</evidence>
<sequence>MDVSFSLSLSSLLSPSLELPVMDGSDTPTSPPLPPRTSHNPLPFRKDCWSSKAKINFPLTSEINNNTNNQQSPNQSSTVESSSREGFSLAPPLVLDLCGGSGGGSCVGSSGGFTMRSSFHHHPHPHHQQFRVLPTVHPFFFFDPFVSSENKNMNHHHLSFDPVVPATADFQAAFAGGVNGAQSDSDSSTIVDISNYTNNPLNPRRLLDIDLNQPHHPPI</sequence>